<dbReference type="PANTHER" id="PTHR20935">
    <property type="entry name" value="PHOSPHOGLYCERATE MUTASE-RELATED"/>
    <property type="match status" value="1"/>
</dbReference>
<protein>
    <submittedName>
        <fullName evidence="2">Histidine phosphatase family protein</fullName>
    </submittedName>
</protein>
<evidence type="ECO:0000313" key="2">
    <source>
        <dbReference type="EMBL" id="MBM7060713.1"/>
    </source>
</evidence>
<evidence type="ECO:0000313" key="3">
    <source>
        <dbReference type="Proteomes" id="UP000717995"/>
    </source>
</evidence>
<dbReference type="SMART" id="SM00855">
    <property type="entry name" value="PGAM"/>
    <property type="match status" value="1"/>
</dbReference>
<dbReference type="CDD" id="cd07067">
    <property type="entry name" value="HP_PGM_like"/>
    <property type="match status" value="1"/>
</dbReference>
<dbReference type="Pfam" id="PF00300">
    <property type="entry name" value="His_Phos_1"/>
    <property type="match status" value="2"/>
</dbReference>
<dbReference type="Gene3D" id="3.40.50.1240">
    <property type="entry name" value="Phosphoglycerate mutase-like"/>
    <property type="match status" value="1"/>
</dbReference>
<proteinExistence type="predicted"/>
<organism evidence="2 3">
    <name type="scientific">Zestomonas insulae</name>
    <dbReference type="NCBI Taxonomy" id="2809017"/>
    <lineage>
        <taxon>Bacteria</taxon>
        <taxon>Pseudomonadati</taxon>
        <taxon>Pseudomonadota</taxon>
        <taxon>Gammaproteobacteria</taxon>
        <taxon>Pseudomonadales</taxon>
        <taxon>Pseudomonadaceae</taxon>
        <taxon>Zestomonas</taxon>
    </lineage>
</organism>
<dbReference type="RefSeq" id="WP_205347902.1">
    <property type="nucleotide sequence ID" value="NZ_JAFEUP010000002.1"/>
</dbReference>
<dbReference type="SUPFAM" id="SSF53254">
    <property type="entry name" value="Phosphoglycerate mutase-like"/>
    <property type="match status" value="1"/>
</dbReference>
<dbReference type="PANTHER" id="PTHR20935:SF0">
    <property type="entry name" value="SERINE_THREONINE-PROTEIN PHOSPHATASE PGAM5, MITOCHONDRIAL"/>
    <property type="match status" value="1"/>
</dbReference>
<accession>A0ABS2IF07</accession>
<name>A0ABS2IF07_9GAMM</name>
<keyword evidence="1" id="KW-0378">Hydrolase</keyword>
<dbReference type="Proteomes" id="UP000717995">
    <property type="component" value="Unassembled WGS sequence"/>
</dbReference>
<gene>
    <name evidence="2" type="ORF">JQX08_08325</name>
</gene>
<keyword evidence="3" id="KW-1185">Reference proteome</keyword>
<evidence type="ECO:0000256" key="1">
    <source>
        <dbReference type="ARBA" id="ARBA00022801"/>
    </source>
</evidence>
<sequence>MARIILVRHGQASFGAADYDCLSSTGEEQARHLGRVLKARGETVDTLWTGGMRRHRQTAEGLLEGLGAVAGREPLPGFNEFDHQQVIARHEPRYADHGAMSADLASAANPRETFAAMFRAAMARWTAGAHHDYDESWAQFQGRCVQALEQVASEARGEQPHLVVTSGGVISVIAQALLGLSDEKALRVNWTLANASVSCVQTTSRGERMLLSLNEHGHFRGDTQHLLTWR</sequence>
<comment type="caution">
    <text evidence="2">The sequence shown here is derived from an EMBL/GenBank/DDBJ whole genome shotgun (WGS) entry which is preliminary data.</text>
</comment>
<reference evidence="2 3" key="1">
    <citation type="submission" date="2021-02" db="EMBL/GenBank/DDBJ databases">
        <authorList>
            <person name="Lee D.-H."/>
        </authorList>
    </citation>
    <scope>NUCLEOTIDE SEQUENCE [LARGE SCALE GENOMIC DNA]</scope>
    <source>
        <strain evidence="2 3">UL073</strain>
    </source>
</reference>
<dbReference type="EMBL" id="JAFEUP010000002">
    <property type="protein sequence ID" value="MBM7060713.1"/>
    <property type="molecule type" value="Genomic_DNA"/>
</dbReference>
<dbReference type="InterPro" id="IPR029033">
    <property type="entry name" value="His_PPase_superfam"/>
</dbReference>
<dbReference type="InterPro" id="IPR051021">
    <property type="entry name" value="Mito_Ser/Thr_phosphatase"/>
</dbReference>
<dbReference type="InterPro" id="IPR013078">
    <property type="entry name" value="His_Pase_superF_clade-1"/>
</dbReference>